<organism evidence="6 7">
    <name type="scientific">Crassostrea virginica</name>
    <name type="common">Eastern oyster</name>
    <dbReference type="NCBI Taxonomy" id="6565"/>
    <lineage>
        <taxon>Eukaryota</taxon>
        <taxon>Metazoa</taxon>
        <taxon>Spiralia</taxon>
        <taxon>Lophotrochozoa</taxon>
        <taxon>Mollusca</taxon>
        <taxon>Bivalvia</taxon>
        <taxon>Autobranchia</taxon>
        <taxon>Pteriomorphia</taxon>
        <taxon>Ostreida</taxon>
        <taxon>Ostreoidea</taxon>
        <taxon>Ostreidae</taxon>
        <taxon>Crassostrea</taxon>
    </lineage>
</organism>
<feature type="chain" id="PRO_5034113726" evidence="4">
    <location>
        <begin position="26"/>
        <end position="193"/>
    </location>
</feature>
<dbReference type="SMART" id="SM00110">
    <property type="entry name" value="C1Q"/>
    <property type="match status" value="1"/>
</dbReference>
<keyword evidence="6" id="KW-1185">Reference proteome</keyword>
<dbReference type="KEGG" id="cvn:111110304"/>
<evidence type="ECO:0000256" key="1">
    <source>
        <dbReference type="ARBA" id="ARBA00004613"/>
    </source>
</evidence>
<accession>A0A8B8BGR6</accession>
<evidence type="ECO:0000256" key="2">
    <source>
        <dbReference type="ARBA" id="ARBA00022525"/>
    </source>
</evidence>
<dbReference type="PROSITE" id="PS50871">
    <property type="entry name" value="C1Q"/>
    <property type="match status" value="1"/>
</dbReference>
<dbReference type="PANTHER" id="PTHR22923:SF116">
    <property type="entry name" value="C1Q DOMAIN-CONTAINING PROTEIN"/>
    <property type="match status" value="1"/>
</dbReference>
<dbReference type="PRINTS" id="PR00007">
    <property type="entry name" value="COMPLEMNTC1Q"/>
</dbReference>
<name>A0A8B8BGR6_CRAVI</name>
<dbReference type="GO" id="GO:0005576">
    <property type="term" value="C:extracellular region"/>
    <property type="evidence" value="ECO:0007669"/>
    <property type="project" value="UniProtKB-SubCell"/>
</dbReference>
<evidence type="ECO:0000256" key="3">
    <source>
        <dbReference type="ARBA" id="ARBA00022729"/>
    </source>
</evidence>
<protein>
    <submittedName>
        <fullName evidence="7">Complement C1q subcomponent subunit B-like</fullName>
    </submittedName>
</protein>
<dbReference type="OrthoDB" id="6154955at2759"/>
<comment type="subcellular location">
    <subcellularLocation>
        <location evidence="1">Secreted</location>
    </subcellularLocation>
</comment>
<reference evidence="7" key="1">
    <citation type="submission" date="2025-08" db="UniProtKB">
        <authorList>
            <consortium name="RefSeq"/>
        </authorList>
    </citation>
    <scope>IDENTIFICATION</scope>
    <source>
        <tissue evidence="7">Whole sample</tissue>
    </source>
</reference>
<gene>
    <name evidence="7" type="primary">LOC111110304</name>
</gene>
<evidence type="ECO:0000313" key="7">
    <source>
        <dbReference type="RefSeq" id="XP_022302448.1"/>
    </source>
</evidence>
<keyword evidence="2" id="KW-0964">Secreted</keyword>
<dbReference type="InterPro" id="IPR001073">
    <property type="entry name" value="C1q_dom"/>
</dbReference>
<proteinExistence type="predicted"/>
<feature type="domain" description="C1q" evidence="5">
    <location>
        <begin position="60"/>
        <end position="193"/>
    </location>
</feature>
<feature type="signal peptide" evidence="4">
    <location>
        <begin position="1"/>
        <end position="25"/>
    </location>
</feature>
<dbReference type="RefSeq" id="XP_022302448.1">
    <property type="nucleotide sequence ID" value="XM_022446740.1"/>
</dbReference>
<keyword evidence="3 4" id="KW-0732">Signal</keyword>
<dbReference type="Proteomes" id="UP000694844">
    <property type="component" value="Chromosome 8"/>
</dbReference>
<dbReference type="Pfam" id="PF00386">
    <property type="entry name" value="C1q"/>
    <property type="match status" value="1"/>
</dbReference>
<evidence type="ECO:0000259" key="5">
    <source>
        <dbReference type="PROSITE" id="PS50871"/>
    </source>
</evidence>
<dbReference type="InterPro" id="IPR008983">
    <property type="entry name" value="Tumour_necrosis_fac-like_dom"/>
</dbReference>
<evidence type="ECO:0000256" key="4">
    <source>
        <dbReference type="SAM" id="SignalP"/>
    </source>
</evidence>
<sequence length="193" mass="21879">MKMGFGVKSLTFAFICIVVISLADANQPTSSFLRGYDMQEYICHKIGWEPKCRNRCSLDCQQKRVAFHAFLSTRLHNVRKNTIIKFERVLVNDGNGYDPKSGKFTAPVDGVYSFLWSYCSSKGSTAYLGGFLDGTLTSKIGVRDQANLWQNTSGNLIVKMKKGSQFWIQNFHLTAQLIHEDYTYLSGHILYCC</sequence>
<evidence type="ECO:0000313" key="6">
    <source>
        <dbReference type="Proteomes" id="UP000694844"/>
    </source>
</evidence>
<dbReference type="Gene3D" id="2.60.120.40">
    <property type="match status" value="1"/>
</dbReference>
<dbReference type="PANTHER" id="PTHR22923">
    <property type="entry name" value="CEREBELLIN-RELATED"/>
    <property type="match status" value="1"/>
</dbReference>
<dbReference type="SUPFAM" id="SSF49842">
    <property type="entry name" value="TNF-like"/>
    <property type="match status" value="1"/>
</dbReference>
<dbReference type="AlphaFoldDB" id="A0A8B8BGR6"/>
<dbReference type="InterPro" id="IPR050822">
    <property type="entry name" value="Cerebellin_Synaptic_Org"/>
</dbReference>
<dbReference type="GeneID" id="111110304"/>